<keyword evidence="3" id="KW-1185">Reference proteome</keyword>
<feature type="region of interest" description="Disordered" evidence="1">
    <location>
        <begin position="1"/>
        <end position="27"/>
    </location>
</feature>
<evidence type="ECO:0000313" key="3">
    <source>
        <dbReference type="Proteomes" id="UP000243799"/>
    </source>
</evidence>
<gene>
    <name evidence="2" type="ORF">SAMN05216266_108138</name>
</gene>
<dbReference type="AlphaFoldDB" id="A0A1I1A2V2"/>
<proteinExistence type="predicted"/>
<organism evidence="2 3">
    <name type="scientific">Amycolatopsis marina</name>
    <dbReference type="NCBI Taxonomy" id="490629"/>
    <lineage>
        <taxon>Bacteria</taxon>
        <taxon>Bacillati</taxon>
        <taxon>Actinomycetota</taxon>
        <taxon>Actinomycetes</taxon>
        <taxon>Pseudonocardiales</taxon>
        <taxon>Pseudonocardiaceae</taxon>
        <taxon>Amycolatopsis</taxon>
    </lineage>
</organism>
<dbReference type="EMBL" id="FOKG01000008">
    <property type="protein sequence ID" value="SFB32275.1"/>
    <property type="molecule type" value="Genomic_DNA"/>
</dbReference>
<evidence type="ECO:0000313" key="2">
    <source>
        <dbReference type="EMBL" id="SFB32275.1"/>
    </source>
</evidence>
<name>A0A1I1A2V2_9PSEU</name>
<dbReference type="Proteomes" id="UP000243799">
    <property type="component" value="Unassembled WGS sequence"/>
</dbReference>
<accession>A0A1I1A2V2</accession>
<reference evidence="3" key="1">
    <citation type="submission" date="2016-10" db="EMBL/GenBank/DDBJ databases">
        <authorList>
            <person name="Varghese N."/>
            <person name="Submissions S."/>
        </authorList>
    </citation>
    <scope>NUCLEOTIDE SEQUENCE [LARGE SCALE GENOMIC DNA]</scope>
    <source>
        <strain evidence="3">CGMCC 4.3568</strain>
    </source>
</reference>
<evidence type="ECO:0000256" key="1">
    <source>
        <dbReference type="SAM" id="MobiDB-lite"/>
    </source>
</evidence>
<sequence length="104" mass="11572">MSARTALVQAQERPPSRHQQANLRRERSPFPVRSCRDLVQIDPYPAGDGAKHAIVHTAIPHFSRRRSGGLASFRPELVFEQKVARGYDSVGVSARRTAIESPGR</sequence>
<protein>
    <submittedName>
        <fullName evidence="2">Uncharacterized protein</fullName>
    </submittedName>
</protein>